<evidence type="ECO:0000313" key="9">
    <source>
        <dbReference type="Proteomes" id="UP000520767"/>
    </source>
</evidence>
<keyword evidence="9" id="KW-1185">Reference proteome</keyword>
<dbReference type="Gene3D" id="1.10.3720.10">
    <property type="entry name" value="MetI-like"/>
    <property type="match status" value="1"/>
</dbReference>
<keyword evidence="3 6" id="KW-0812">Transmembrane</keyword>
<reference evidence="8 9" key="1">
    <citation type="submission" date="2020-08" db="EMBL/GenBank/DDBJ databases">
        <title>Genomic Encyclopedia of Type Strains, Phase III (KMG-III): the genomes of soil and plant-associated and newly described type strains.</title>
        <authorList>
            <person name="Whitman W."/>
        </authorList>
    </citation>
    <scope>NUCLEOTIDE SEQUENCE [LARGE SCALE GENOMIC DNA]</scope>
    <source>
        <strain evidence="8 9">CECT 8960</strain>
    </source>
</reference>
<dbReference type="InterPro" id="IPR051204">
    <property type="entry name" value="ABC_transp_perm/SBD"/>
</dbReference>
<feature type="transmembrane region" description="Helical" evidence="6">
    <location>
        <begin position="20"/>
        <end position="42"/>
    </location>
</feature>
<dbReference type="GO" id="GO:0055085">
    <property type="term" value="P:transmembrane transport"/>
    <property type="evidence" value="ECO:0007669"/>
    <property type="project" value="InterPro"/>
</dbReference>
<feature type="domain" description="ABC transmembrane type-1" evidence="7">
    <location>
        <begin position="18"/>
        <end position="201"/>
    </location>
</feature>
<evidence type="ECO:0000256" key="3">
    <source>
        <dbReference type="ARBA" id="ARBA00022692"/>
    </source>
</evidence>
<feature type="transmembrane region" description="Helical" evidence="6">
    <location>
        <begin position="73"/>
        <end position="93"/>
    </location>
</feature>
<proteinExistence type="inferred from homology"/>
<comment type="subcellular location">
    <subcellularLocation>
        <location evidence="6">Cell membrane</location>
        <topology evidence="6">Multi-pass membrane protein</topology>
    </subcellularLocation>
    <subcellularLocation>
        <location evidence="1">Membrane</location>
        <topology evidence="1">Multi-pass membrane protein</topology>
    </subcellularLocation>
</comment>
<dbReference type="CDD" id="cd06261">
    <property type="entry name" value="TM_PBP2"/>
    <property type="match status" value="1"/>
</dbReference>
<evidence type="ECO:0000256" key="1">
    <source>
        <dbReference type="ARBA" id="ARBA00004141"/>
    </source>
</evidence>
<comment type="similarity">
    <text evidence="6">Belongs to the binding-protein-dependent transport system permease family.</text>
</comment>
<evidence type="ECO:0000259" key="7">
    <source>
        <dbReference type="PROSITE" id="PS50928"/>
    </source>
</evidence>
<keyword evidence="4 6" id="KW-1133">Transmembrane helix</keyword>
<feature type="transmembrane region" description="Helical" evidence="6">
    <location>
        <begin position="132"/>
        <end position="158"/>
    </location>
</feature>
<dbReference type="PROSITE" id="PS50928">
    <property type="entry name" value="ABC_TM1"/>
    <property type="match status" value="1"/>
</dbReference>
<dbReference type="GO" id="GO:0005886">
    <property type="term" value="C:plasma membrane"/>
    <property type="evidence" value="ECO:0007669"/>
    <property type="project" value="UniProtKB-SubCell"/>
</dbReference>
<feature type="transmembrane region" description="Helical" evidence="6">
    <location>
        <begin position="49"/>
        <end position="67"/>
    </location>
</feature>
<dbReference type="PANTHER" id="PTHR30177">
    <property type="entry name" value="GLYCINE BETAINE/L-PROLINE TRANSPORT SYSTEM PERMEASE PROTEIN PROW"/>
    <property type="match status" value="1"/>
</dbReference>
<accession>A0A7W7VDC6</accession>
<name>A0A7W7VDC6_9PSEU</name>
<dbReference type="SUPFAM" id="SSF161098">
    <property type="entry name" value="MetI-like"/>
    <property type="match status" value="1"/>
</dbReference>
<evidence type="ECO:0000256" key="2">
    <source>
        <dbReference type="ARBA" id="ARBA00022448"/>
    </source>
</evidence>
<evidence type="ECO:0000256" key="4">
    <source>
        <dbReference type="ARBA" id="ARBA00022989"/>
    </source>
</evidence>
<dbReference type="Pfam" id="PF00528">
    <property type="entry name" value="BPD_transp_1"/>
    <property type="match status" value="1"/>
</dbReference>
<gene>
    <name evidence="8" type="ORF">FHR82_002244</name>
</gene>
<dbReference type="RefSeq" id="WP_221463606.1">
    <property type="nucleotide sequence ID" value="NZ_JACHJQ010000002.1"/>
</dbReference>
<dbReference type="EMBL" id="JACHJQ010000002">
    <property type="protein sequence ID" value="MBB4906027.1"/>
    <property type="molecule type" value="Genomic_DNA"/>
</dbReference>
<protein>
    <submittedName>
        <fullName evidence="8">ABC-type proline/glycine betaine transport system permease subunit</fullName>
    </submittedName>
</protein>
<dbReference type="AlphaFoldDB" id="A0A7W7VDC6"/>
<evidence type="ECO:0000256" key="5">
    <source>
        <dbReference type="ARBA" id="ARBA00023136"/>
    </source>
</evidence>
<keyword evidence="5 6" id="KW-0472">Membrane</keyword>
<dbReference type="Proteomes" id="UP000520767">
    <property type="component" value="Unassembled WGS sequence"/>
</dbReference>
<comment type="caution">
    <text evidence="8">The sequence shown here is derived from an EMBL/GenBank/DDBJ whole genome shotgun (WGS) entry which is preliminary data.</text>
</comment>
<organism evidence="8 9">
    <name type="scientific">Actinophytocola algeriensis</name>
    <dbReference type="NCBI Taxonomy" id="1768010"/>
    <lineage>
        <taxon>Bacteria</taxon>
        <taxon>Bacillati</taxon>
        <taxon>Actinomycetota</taxon>
        <taxon>Actinomycetes</taxon>
        <taxon>Pseudonocardiales</taxon>
        <taxon>Pseudonocardiaceae</taxon>
    </lineage>
</organism>
<dbReference type="PANTHER" id="PTHR30177:SF4">
    <property type="entry name" value="OSMOPROTECTANT IMPORT PERMEASE PROTEIN OSMW"/>
    <property type="match status" value="1"/>
</dbReference>
<sequence length="215" mass="22432">MTFAEYVRENWITIVNDTILHFDVTLGAVAIAVVIGVGLGMLTYRHSTLAALATTTTGAFLTIPSVALLGVLIAPFGLGVLPVLVALVVYALLPITRNTIVGLQEVDPAVVEAGRGMGLSRTRVLWDLRLPLAWPVIFAGVRVSTQIIIGIAAIGAWVQGPGLGNQIFNGLGRFGGANSLNQVLTGTLGIVVLALLFDLALAGVARLTTSRGLRA</sequence>
<dbReference type="GO" id="GO:0031460">
    <property type="term" value="P:glycine betaine transport"/>
    <property type="evidence" value="ECO:0007669"/>
    <property type="project" value="TreeGrafter"/>
</dbReference>
<evidence type="ECO:0000313" key="8">
    <source>
        <dbReference type="EMBL" id="MBB4906027.1"/>
    </source>
</evidence>
<evidence type="ECO:0000256" key="6">
    <source>
        <dbReference type="RuleBase" id="RU363032"/>
    </source>
</evidence>
<keyword evidence="2 6" id="KW-0813">Transport</keyword>
<feature type="transmembrane region" description="Helical" evidence="6">
    <location>
        <begin position="183"/>
        <end position="205"/>
    </location>
</feature>
<dbReference type="InterPro" id="IPR035906">
    <property type="entry name" value="MetI-like_sf"/>
</dbReference>
<dbReference type="InterPro" id="IPR000515">
    <property type="entry name" value="MetI-like"/>
</dbReference>